<comment type="caution">
    <text evidence="1">The sequence shown here is derived from an EMBL/GenBank/DDBJ whole genome shotgun (WGS) entry which is preliminary data.</text>
</comment>
<dbReference type="EMBL" id="ASGP02000001">
    <property type="protein sequence ID" value="KAH9527541.1"/>
    <property type="molecule type" value="Genomic_DNA"/>
</dbReference>
<dbReference type="AlphaFoldDB" id="A0A922IC22"/>
<proteinExistence type="predicted"/>
<sequence length="66" mass="7701">MKTTTWPNKNLLITEEGRLVILTANNKNMKCSNAFTIIYQDQDLYDHIIVNLSCDLRVVVEKFQNQ</sequence>
<evidence type="ECO:0000313" key="2">
    <source>
        <dbReference type="Proteomes" id="UP000790347"/>
    </source>
</evidence>
<reference evidence="1" key="1">
    <citation type="submission" date="2013-05" db="EMBL/GenBank/DDBJ databases">
        <authorList>
            <person name="Yim A.K.Y."/>
            <person name="Chan T.F."/>
            <person name="Ji K.M."/>
            <person name="Liu X.Y."/>
            <person name="Zhou J.W."/>
            <person name="Li R.Q."/>
            <person name="Yang K.Y."/>
            <person name="Li J."/>
            <person name="Li M."/>
            <person name="Law P.T.W."/>
            <person name="Wu Y.L."/>
            <person name="Cai Z.L."/>
            <person name="Qin H."/>
            <person name="Bao Y."/>
            <person name="Leung R.K.K."/>
            <person name="Ng P.K.S."/>
            <person name="Zou J."/>
            <person name="Zhong X.J."/>
            <person name="Ran P.X."/>
            <person name="Zhong N.S."/>
            <person name="Liu Z.G."/>
            <person name="Tsui S.K.W."/>
        </authorList>
    </citation>
    <scope>NUCLEOTIDE SEQUENCE</scope>
    <source>
        <strain evidence="1">Derf</strain>
        <tissue evidence="1">Whole organism</tissue>
    </source>
</reference>
<name>A0A922IC22_DERFA</name>
<evidence type="ECO:0000313" key="1">
    <source>
        <dbReference type="EMBL" id="KAH9527541.1"/>
    </source>
</evidence>
<keyword evidence="2" id="KW-1185">Reference proteome</keyword>
<reference evidence="1" key="2">
    <citation type="journal article" date="2022" name="Res Sq">
        <title>Comparative Genomics Reveals Insights into the Divergent Evolution of Astigmatic Mites and Household Pest Adaptations.</title>
        <authorList>
            <person name="Xiong Q."/>
            <person name="Wan A.T.-Y."/>
            <person name="Liu X.-Y."/>
            <person name="Fung C.S.-H."/>
            <person name="Xiao X."/>
            <person name="Malainual N."/>
            <person name="Hou J."/>
            <person name="Wang L."/>
            <person name="Wang M."/>
            <person name="Yang K."/>
            <person name="Cui Y."/>
            <person name="Leung E."/>
            <person name="Nong W."/>
            <person name="Shin S.-K."/>
            <person name="Au S."/>
            <person name="Jeong K.Y."/>
            <person name="Chew F.T."/>
            <person name="Hui J."/>
            <person name="Leung T.F."/>
            <person name="Tungtrongchitr A."/>
            <person name="Zhong N."/>
            <person name="Liu Z."/>
            <person name="Tsui S."/>
        </authorList>
    </citation>
    <scope>NUCLEOTIDE SEQUENCE</scope>
    <source>
        <strain evidence="1">Derf</strain>
        <tissue evidence="1">Whole organism</tissue>
    </source>
</reference>
<accession>A0A922IC22</accession>
<gene>
    <name evidence="1" type="ORF">DERF_001550</name>
</gene>
<dbReference type="Proteomes" id="UP000790347">
    <property type="component" value="Unassembled WGS sequence"/>
</dbReference>
<organism evidence="1 2">
    <name type="scientific">Dermatophagoides farinae</name>
    <name type="common">American house dust mite</name>
    <dbReference type="NCBI Taxonomy" id="6954"/>
    <lineage>
        <taxon>Eukaryota</taxon>
        <taxon>Metazoa</taxon>
        <taxon>Ecdysozoa</taxon>
        <taxon>Arthropoda</taxon>
        <taxon>Chelicerata</taxon>
        <taxon>Arachnida</taxon>
        <taxon>Acari</taxon>
        <taxon>Acariformes</taxon>
        <taxon>Sarcoptiformes</taxon>
        <taxon>Astigmata</taxon>
        <taxon>Psoroptidia</taxon>
        <taxon>Analgoidea</taxon>
        <taxon>Pyroglyphidae</taxon>
        <taxon>Dermatophagoidinae</taxon>
        <taxon>Dermatophagoides</taxon>
    </lineage>
</organism>
<protein>
    <submittedName>
        <fullName evidence="1">Uncharacterized protein</fullName>
    </submittedName>
</protein>